<reference evidence="2 3" key="1">
    <citation type="submission" date="2020-04" db="EMBL/GenBank/DDBJ databases">
        <authorList>
            <person name="Laetsch R D."/>
            <person name="Stevens L."/>
            <person name="Kumar S."/>
            <person name="Blaxter L. M."/>
        </authorList>
    </citation>
    <scope>NUCLEOTIDE SEQUENCE [LARGE SCALE GENOMIC DNA]</scope>
</reference>
<organism evidence="2 3">
    <name type="scientific">Caenorhabditis bovis</name>
    <dbReference type="NCBI Taxonomy" id="2654633"/>
    <lineage>
        <taxon>Eukaryota</taxon>
        <taxon>Metazoa</taxon>
        <taxon>Ecdysozoa</taxon>
        <taxon>Nematoda</taxon>
        <taxon>Chromadorea</taxon>
        <taxon>Rhabditida</taxon>
        <taxon>Rhabditina</taxon>
        <taxon>Rhabditomorpha</taxon>
        <taxon>Rhabditoidea</taxon>
        <taxon>Rhabditidae</taxon>
        <taxon>Peloderinae</taxon>
        <taxon>Caenorhabditis</taxon>
    </lineage>
</organism>
<dbReference type="Gene3D" id="1.20.1070.10">
    <property type="entry name" value="Rhodopsin 7-helix transmembrane proteins"/>
    <property type="match status" value="1"/>
</dbReference>
<gene>
    <name evidence="2" type="ORF">CBOVIS_LOCUS7633</name>
</gene>
<evidence type="ECO:0008006" key="4">
    <source>
        <dbReference type="Google" id="ProtNLM"/>
    </source>
</evidence>
<dbReference type="InterPro" id="IPR047130">
    <property type="entry name" value="7TM_GPCR_Srsx_nematod"/>
</dbReference>
<accession>A0A8S1F432</accession>
<sequence>MSVRIDDSKLLDDVNEKLMFHRLNMLVAGVTFIFNILLFVVFLSSRQIYTKEKHQVLLILGIADAANTIAIFSMGLSRVVLFSRIVDTREIPLRTCWECATETWLLLRGIGDLWPPLVQSIFTIQKFSAIFTPLWYYKRCRNGSLILLATSLAILVPSLIVGYVLAWSNRDSNARYYCGRRAAFGTAYATFIYSINIIGYLLSFIINCVNMSKVMTTSNKCVGKIEC</sequence>
<proteinExistence type="predicted"/>
<feature type="transmembrane region" description="Helical" evidence="1">
    <location>
        <begin position="56"/>
        <end position="76"/>
    </location>
</feature>
<name>A0A8S1F432_9PELO</name>
<dbReference type="AlphaFoldDB" id="A0A8S1F432"/>
<feature type="transmembrane region" description="Helical" evidence="1">
    <location>
        <begin position="187"/>
        <end position="209"/>
    </location>
</feature>
<feature type="transmembrane region" description="Helical" evidence="1">
    <location>
        <begin position="20"/>
        <end position="44"/>
    </location>
</feature>
<evidence type="ECO:0000313" key="2">
    <source>
        <dbReference type="EMBL" id="CAB3405436.1"/>
    </source>
</evidence>
<keyword evidence="1" id="KW-0812">Transmembrane</keyword>
<keyword evidence="3" id="KW-1185">Reference proteome</keyword>
<comment type="caution">
    <text evidence="2">The sequence shown here is derived from an EMBL/GenBank/DDBJ whole genome shotgun (WGS) entry which is preliminary data.</text>
</comment>
<dbReference type="PANTHER" id="PTHR23360:SF72">
    <property type="entry name" value="G-PROTEIN COUPLED RECEPTORS FAMILY 1 PROFILE DOMAIN-CONTAINING PROTEIN"/>
    <property type="match status" value="1"/>
</dbReference>
<dbReference type="PANTHER" id="PTHR23360">
    <property type="entry name" value="G-PROTEIN COUPLED RECEPTORS FAMILY 1 PROFILE DOMAIN-CONTAINING PROTEIN-RELATED"/>
    <property type="match status" value="1"/>
</dbReference>
<protein>
    <recommendedName>
        <fullName evidence="4">G-protein coupled receptors family 1 profile domain-containing protein</fullName>
    </recommendedName>
</protein>
<dbReference type="OrthoDB" id="5876466at2759"/>
<feature type="transmembrane region" description="Helical" evidence="1">
    <location>
        <begin position="144"/>
        <end position="167"/>
    </location>
</feature>
<keyword evidence="1" id="KW-1133">Transmembrane helix</keyword>
<evidence type="ECO:0000313" key="3">
    <source>
        <dbReference type="Proteomes" id="UP000494206"/>
    </source>
</evidence>
<keyword evidence="1" id="KW-0472">Membrane</keyword>
<dbReference type="Proteomes" id="UP000494206">
    <property type="component" value="Unassembled WGS sequence"/>
</dbReference>
<dbReference type="EMBL" id="CADEPM010000004">
    <property type="protein sequence ID" value="CAB3405436.1"/>
    <property type="molecule type" value="Genomic_DNA"/>
</dbReference>
<evidence type="ECO:0000256" key="1">
    <source>
        <dbReference type="SAM" id="Phobius"/>
    </source>
</evidence>